<proteinExistence type="predicted"/>
<keyword evidence="1" id="KW-0175">Coiled coil</keyword>
<accession>A0ABR4CHM8</accession>
<feature type="compositionally biased region" description="Polar residues" evidence="2">
    <location>
        <begin position="7"/>
        <end position="18"/>
    </location>
</feature>
<protein>
    <submittedName>
        <fullName evidence="3">Uncharacterized protein</fullName>
    </submittedName>
</protein>
<evidence type="ECO:0000256" key="2">
    <source>
        <dbReference type="SAM" id="MobiDB-lite"/>
    </source>
</evidence>
<dbReference type="Proteomes" id="UP001595075">
    <property type="component" value="Unassembled WGS sequence"/>
</dbReference>
<evidence type="ECO:0000256" key="1">
    <source>
        <dbReference type="SAM" id="Coils"/>
    </source>
</evidence>
<evidence type="ECO:0000313" key="3">
    <source>
        <dbReference type="EMBL" id="KAL2069472.1"/>
    </source>
</evidence>
<feature type="region of interest" description="Disordered" evidence="2">
    <location>
        <begin position="1"/>
        <end position="27"/>
    </location>
</feature>
<dbReference type="EMBL" id="JAZHXI010000007">
    <property type="protein sequence ID" value="KAL2069472.1"/>
    <property type="molecule type" value="Genomic_DNA"/>
</dbReference>
<name>A0ABR4CHM8_9HELO</name>
<feature type="region of interest" description="Disordered" evidence="2">
    <location>
        <begin position="71"/>
        <end position="182"/>
    </location>
</feature>
<feature type="compositionally biased region" description="Basic and acidic residues" evidence="2">
    <location>
        <begin position="157"/>
        <end position="177"/>
    </location>
</feature>
<keyword evidence="4" id="KW-1185">Reference proteome</keyword>
<feature type="compositionally biased region" description="Polar residues" evidence="2">
    <location>
        <begin position="547"/>
        <end position="559"/>
    </location>
</feature>
<feature type="region of interest" description="Disordered" evidence="2">
    <location>
        <begin position="464"/>
        <end position="578"/>
    </location>
</feature>
<feature type="compositionally biased region" description="Low complexity" evidence="2">
    <location>
        <begin position="534"/>
        <end position="544"/>
    </location>
</feature>
<comment type="caution">
    <text evidence="3">The sequence shown here is derived from an EMBL/GenBank/DDBJ whole genome shotgun (WGS) entry which is preliminary data.</text>
</comment>
<gene>
    <name evidence="3" type="ORF">VTL71DRAFT_14151</name>
</gene>
<feature type="compositionally biased region" description="Low complexity" evidence="2">
    <location>
        <begin position="502"/>
        <end position="527"/>
    </location>
</feature>
<sequence length="644" mass="69739">MAEQMGTPGSNADLSVNGSKLGAPKDKACPFCHQQFTSSSLGRHLDLYIKEKNPKPADGIHDVIEIRKLRGGITRRQPRNSTSRREDSTPAGTPVAMERRSPQPEDGDGGRSPSLRRDEAAAGGDGVNFTGKPSFFINKGTWESTGVMNNIPPPRTSDSRSWDGEERDTSRRLEPRSRSVSKQMLAKTTFEQKQKMMDALDNAKASELALRELMGSIRAAKQRIDGPSIFDYDPLTLDFPSLCLHCLPPPPTLYQSTPIPSMSSWSILPPDETQYNALSEHFRSVFHNWQVSVAVANTAATEDLSYPPPATFEGPSDPSEIAQRAEAAASSLQAKITQHLHNVYTHWASLPQAKRTEIWTLELARGVGRKSEEIDKLKQERDFHKQETAHLKQQVDELSRLQHPREFKLQPPSTIPFDSKLMSGMADQGLTAMCKGFSVLDRHVHLDVLVENVIGRWKGVVKEARGNGGGNGIGSAGSGSGGMAAQRSLSGESSYSTNLRPQSRNQDSNQTQTNTQSPVQIQTQQQSKAATVSTPHPTQTQTPTIAMDSSNLISPTNHGQDNEMDGTGSDIDADADADMDDDDGSYGNVNGHVNVNESVPTSGSSTGFRLGGNMNGGGERGMGSGMEGLESHGQVVGGYVRIGA</sequence>
<feature type="coiled-coil region" evidence="1">
    <location>
        <begin position="367"/>
        <end position="394"/>
    </location>
</feature>
<feature type="compositionally biased region" description="Polar residues" evidence="2">
    <location>
        <begin position="487"/>
        <end position="501"/>
    </location>
</feature>
<feature type="compositionally biased region" description="Gly residues" evidence="2">
    <location>
        <begin position="466"/>
        <end position="482"/>
    </location>
</feature>
<organism evidence="3 4">
    <name type="scientific">Oculimacula yallundae</name>
    <dbReference type="NCBI Taxonomy" id="86028"/>
    <lineage>
        <taxon>Eukaryota</taxon>
        <taxon>Fungi</taxon>
        <taxon>Dikarya</taxon>
        <taxon>Ascomycota</taxon>
        <taxon>Pezizomycotina</taxon>
        <taxon>Leotiomycetes</taxon>
        <taxon>Helotiales</taxon>
        <taxon>Ploettnerulaceae</taxon>
        <taxon>Oculimacula</taxon>
    </lineage>
</organism>
<reference evidence="3 4" key="1">
    <citation type="journal article" date="2024" name="Commun. Biol.">
        <title>Comparative genomic analysis of thermophilic fungi reveals convergent evolutionary adaptations and gene losses.</title>
        <authorList>
            <person name="Steindorff A.S."/>
            <person name="Aguilar-Pontes M.V."/>
            <person name="Robinson A.J."/>
            <person name="Andreopoulos B."/>
            <person name="LaButti K."/>
            <person name="Kuo A."/>
            <person name="Mondo S."/>
            <person name="Riley R."/>
            <person name="Otillar R."/>
            <person name="Haridas S."/>
            <person name="Lipzen A."/>
            <person name="Grimwood J."/>
            <person name="Schmutz J."/>
            <person name="Clum A."/>
            <person name="Reid I.D."/>
            <person name="Moisan M.C."/>
            <person name="Butler G."/>
            <person name="Nguyen T.T.M."/>
            <person name="Dewar K."/>
            <person name="Conant G."/>
            <person name="Drula E."/>
            <person name="Henrissat B."/>
            <person name="Hansel C."/>
            <person name="Singer S."/>
            <person name="Hutchinson M.I."/>
            <person name="de Vries R.P."/>
            <person name="Natvig D.O."/>
            <person name="Powell A.J."/>
            <person name="Tsang A."/>
            <person name="Grigoriev I.V."/>
        </authorList>
    </citation>
    <scope>NUCLEOTIDE SEQUENCE [LARGE SCALE GENOMIC DNA]</scope>
    <source>
        <strain evidence="3 4">CBS 494.80</strain>
    </source>
</reference>
<evidence type="ECO:0000313" key="4">
    <source>
        <dbReference type="Proteomes" id="UP001595075"/>
    </source>
</evidence>